<dbReference type="Gene3D" id="3.30.559.30">
    <property type="entry name" value="Nonribosomal peptide synthetase, condensation domain"/>
    <property type="match status" value="1"/>
</dbReference>
<dbReference type="GO" id="GO:0043041">
    <property type="term" value="P:amino acid activation for nonribosomal peptide biosynthetic process"/>
    <property type="evidence" value="ECO:0007669"/>
    <property type="project" value="TreeGrafter"/>
</dbReference>
<dbReference type="Pfam" id="PF18563">
    <property type="entry name" value="TubC_N"/>
    <property type="match status" value="1"/>
</dbReference>
<dbReference type="InterPro" id="IPR041464">
    <property type="entry name" value="TubC_N"/>
</dbReference>
<dbReference type="GO" id="GO:0005737">
    <property type="term" value="C:cytoplasm"/>
    <property type="evidence" value="ECO:0007669"/>
    <property type="project" value="TreeGrafter"/>
</dbReference>
<evidence type="ECO:0000313" key="5">
    <source>
        <dbReference type="Proteomes" id="UP000234335"/>
    </source>
</evidence>
<dbReference type="InterPro" id="IPR044894">
    <property type="entry name" value="TubC_N_sf"/>
</dbReference>
<dbReference type="Gene3D" id="3.30.559.10">
    <property type="entry name" value="Chloramphenicol acetyltransferase-like domain"/>
    <property type="match status" value="1"/>
</dbReference>
<reference evidence="4 5" key="1">
    <citation type="submission" date="2017-12" db="EMBL/GenBank/DDBJ databases">
        <title>Phylogenetic diversity of female urinary microbiome.</title>
        <authorList>
            <person name="Thomas-White K."/>
            <person name="Wolfe A.J."/>
        </authorList>
    </citation>
    <scope>NUCLEOTIDE SEQUENCE [LARGE SCALE GENOMIC DNA]</scope>
    <source>
        <strain evidence="4 5">UMB0119</strain>
    </source>
</reference>
<evidence type="ECO:0000313" key="4">
    <source>
        <dbReference type="EMBL" id="PKZ15751.1"/>
    </source>
</evidence>
<dbReference type="GO" id="GO:0044550">
    <property type="term" value="P:secondary metabolite biosynthetic process"/>
    <property type="evidence" value="ECO:0007669"/>
    <property type="project" value="TreeGrafter"/>
</dbReference>
<feature type="domain" description="Condensation" evidence="2">
    <location>
        <begin position="94"/>
        <end position="478"/>
    </location>
</feature>
<accession>A0A2I1M6K2</accession>
<dbReference type="InterPro" id="IPR023213">
    <property type="entry name" value="CAT-like_dom_sf"/>
</dbReference>
<organism evidence="4 5">
    <name type="scientific">Anaerococcus octavius</name>
    <dbReference type="NCBI Taxonomy" id="54007"/>
    <lineage>
        <taxon>Bacteria</taxon>
        <taxon>Bacillati</taxon>
        <taxon>Bacillota</taxon>
        <taxon>Tissierellia</taxon>
        <taxon>Tissierellales</taxon>
        <taxon>Peptoniphilaceae</taxon>
        <taxon>Anaerococcus</taxon>
    </lineage>
</organism>
<keyword evidence="1" id="KW-0436">Ligase</keyword>
<dbReference type="PANTHER" id="PTHR45527">
    <property type="entry name" value="NONRIBOSOMAL PEPTIDE SYNTHETASE"/>
    <property type="match status" value="1"/>
</dbReference>
<protein>
    <submittedName>
        <fullName evidence="4">Peptide synthetase</fullName>
    </submittedName>
</protein>
<dbReference type="PANTHER" id="PTHR45527:SF10">
    <property type="entry name" value="PYOCHELIN SYNTHASE PCHF"/>
    <property type="match status" value="1"/>
</dbReference>
<dbReference type="Pfam" id="PF00668">
    <property type="entry name" value="Condensation"/>
    <property type="match status" value="1"/>
</dbReference>
<dbReference type="GO" id="GO:0031177">
    <property type="term" value="F:phosphopantetheine binding"/>
    <property type="evidence" value="ECO:0007669"/>
    <property type="project" value="TreeGrafter"/>
</dbReference>
<comment type="caution">
    <text evidence="4">The sequence shown here is derived from an EMBL/GenBank/DDBJ whole genome shotgun (WGS) entry which is preliminary data.</text>
</comment>
<dbReference type="InterPro" id="IPR001242">
    <property type="entry name" value="Condensation_dom"/>
</dbReference>
<name>A0A2I1M6K2_9FIRM</name>
<keyword evidence="5" id="KW-1185">Reference proteome</keyword>
<dbReference type="GO" id="GO:0016874">
    <property type="term" value="F:ligase activity"/>
    <property type="evidence" value="ECO:0007669"/>
    <property type="project" value="UniProtKB-KW"/>
</dbReference>
<gene>
    <name evidence="4" type="ORF">CYJ34_06940</name>
</gene>
<dbReference type="GO" id="GO:0008610">
    <property type="term" value="P:lipid biosynthetic process"/>
    <property type="evidence" value="ECO:0007669"/>
    <property type="project" value="UniProtKB-ARBA"/>
</dbReference>
<feature type="domain" description="TubC N-terminal docking" evidence="3">
    <location>
        <begin position="14"/>
        <end position="61"/>
    </location>
</feature>
<proteinExistence type="predicted"/>
<dbReference type="AlphaFoldDB" id="A0A2I1M6K2"/>
<evidence type="ECO:0000256" key="1">
    <source>
        <dbReference type="ARBA" id="ARBA00022598"/>
    </source>
</evidence>
<evidence type="ECO:0000259" key="2">
    <source>
        <dbReference type="Pfam" id="PF00668"/>
    </source>
</evidence>
<dbReference type="RefSeq" id="WP_101540572.1">
    <property type="nucleotide sequence ID" value="NZ_PKGS01000005.1"/>
</dbReference>
<dbReference type="Proteomes" id="UP000234335">
    <property type="component" value="Unassembled WGS sequence"/>
</dbReference>
<dbReference type="Gene3D" id="1.10.10.1830">
    <property type="entry name" value="Non-ribosomal peptide synthase, adenylation domain"/>
    <property type="match status" value="1"/>
</dbReference>
<dbReference type="EMBL" id="PKGS01000005">
    <property type="protein sequence ID" value="PKZ15751.1"/>
    <property type="molecule type" value="Genomic_DNA"/>
</dbReference>
<sequence>MKNVKNFNSLKVFEYLKSLKSKGIYLYVEEGILKYKAKNNVLLKEILNDIKSNKEDITKFLMLAKDNYVDLSSLQLAYMAGQSKTQVLNKVNAHYYIEYSKENIDVSKLENALNILIRENDALRMIILSSGHGLIIDEMPRYRIQTYNLVNGTDRLSTRENLSHKRYFYDSWPMFTIVVGKSDKFEDVFHFSFDCSILDAWCAGKMVNNLFKIYSGQKPKQTEYTYKDYTYDLKGYKEKNKKIIQKAEQYWENRILAISDSPELKYNKSFNELQTTTFSRQEFSFEKGVVKALEKYSKLHKVTLTSIVMTIYMIILSNISSRKNISINITVFGKLPLNKNVDEILGEFTNNGLIEYKDENDDFVEAVKSTQKQIFKLLEFRAYDGVNILNKAKISSLGKQRYFPIVMTCMIGENYNSVINGFKEEYSLSQTPQVALDHHVRIIDGTMKITFDYIEELFNKNQIQELIYAYKEKIDSICKGNMGGSKDNE</sequence>
<evidence type="ECO:0000259" key="3">
    <source>
        <dbReference type="Pfam" id="PF18563"/>
    </source>
</evidence>
<dbReference type="SUPFAM" id="SSF52777">
    <property type="entry name" value="CoA-dependent acyltransferases"/>
    <property type="match status" value="2"/>
</dbReference>